<proteinExistence type="predicted"/>
<evidence type="ECO:0000313" key="2">
    <source>
        <dbReference type="EMBL" id="KAJ7720519.1"/>
    </source>
</evidence>
<accession>A0AAD7MKG9</accession>
<protein>
    <recommendedName>
        <fullName evidence="1">Mixed lineage kinase domain-containing protein</fullName>
    </recommendedName>
</protein>
<dbReference type="GO" id="GO:0007166">
    <property type="term" value="P:cell surface receptor signaling pathway"/>
    <property type="evidence" value="ECO:0007669"/>
    <property type="project" value="InterPro"/>
</dbReference>
<dbReference type="Proteomes" id="UP001215598">
    <property type="component" value="Unassembled WGS sequence"/>
</dbReference>
<name>A0AAD7MKG9_9AGAR</name>
<dbReference type="AlphaFoldDB" id="A0AAD7MKG9"/>
<dbReference type="InterPro" id="IPR059179">
    <property type="entry name" value="MLKL-like_MCAfunc"/>
</dbReference>
<dbReference type="Pfam" id="PF22215">
    <property type="entry name" value="MLKL_N"/>
    <property type="match status" value="1"/>
</dbReference>
<dbReference type="CDD" id="cd21037">
    <property type="entry name" value="MLKL_NTD"/>
    <property type="match status" value="1"/>
</dbReference>
<evidence type="ECO:0000313" key="3">
    <source>
        <dbReference type="Proteomes" id="UP001215598"/>
    </source>
</evidence>
<sequence length="387" mass="43277">MSSGPKALAVGALSILQDLSNGSNIPALQPLVSLAVRIYTAAEGAKSNRKKAKVLAQEVCNSIEQIKHIYPAGSSSPGLYQDSIRDFQRVLEDVATFVDKIVQRNRFWRVVNQEEDRQELSDYRTKISEAKLQFLVAMEISKSRTLQREQIYPVFTLADLELRQTLNQANPKHTSAVARLVPHQKLVMLRQYHSKSTFDQDIESLMNTRICHLFAPAPFIVTELSIYSPVRDVVKGLYREPPRAFQGKVIQIIRGVLDGMNHLRDNDIELSDLIQLSGIQYDGSKVILNVELPKRKYRSTVASPLTNDPLEICAESIRDQGVLKNDYTLLAKSSKRSLHSKKAWIDIPGQENEVLQELFGLPEDPKGLGGLNPTTCPLASLAVPHGM</sequence>
<dbReference type="Gene3D" id="1.20.930.20">
    <property type="entry name" value="Adaptor protein Cbl, N-terminal domain"/>
    <property type="match status" value="1"/>
</dbReference>
<comment type="caution">
    <text evidence="2">The sequence shown here is derived from an EMBL/GenBank/DDBJ whole genome shotgun (WGS) entry which is preliminary data.</text>
</comment>
<feature type="domain" description="Mixed lineage kinase" evidence="1">
    <location>
        <begin position="29"/>
        <end position="146"/>
    </location>
</feature>
<gene>
    <name evidence="2" type="ORF">B0H16DRAFT_383950</name>
</gene>
<keyword evidence="3" id="KW-1185">Reference proteome</keyword>
<dbReference type="EMBL" id="JARKIB010000239">
    <property type="protein sequence ID" value="KAJ7720519.1"/>
    <property type="molecule type" value="Genomic_DNA"/>
</dbReference>
<organism evidence="2 3">
    <name type="scientific">Mycena metata</name>
    <dbReference type="NCBI Taxonomy" id="1033252"/>
    <lineage>
        <taxon>Eukaryota</taxon>
        <taxon>Fungi</taxon>
        <taxon>Dikarya</taxon>
        <taxon>Basidiomycota</taxon>
        <taxon>Agaricomycotina</taxon>
        <taxon>Agaricomycetes</taxon>
        <taxon>Agaricomycetidae</taxon>
        <taxon>Agaricales</taxon>
        <taxon>Marasmiineae</taxon>
        <taxon>Mycenaceae</taxon>
        <taxon>Mycena</taxon>
    </lineage>
</organism>
<reference evidence="2" key="1">
    <citation type="submission" date="2023-03" db="EMBL/GenBank/DDBJ databases">
        <title>Massive genome expansion in bonnet fungi (Mycena s.s.) driven by repeated elements and novel gene families across ecological guilds.</title>
        <authorList>
            <consortium name="Lawrence Berkeley National Laboratory"/>
            <person name="Harder C.B."/>
            <person name="Miyauchi S."/>
            <person name="Viragh M."/>
            <person name="Kuo A."/>
            <person name="Thoen E."/>
            <person name="Andreopoulos B."/>
            <person name="Lu D."/>
            <person name="Skrede I."/>
            <person name="Drula E."/>
            <person name="Henrissat B."/>
            <person name="Morin E."/>
            <person name="Kohler A."/>
            <person name="Barry K."/>
            <person name="LaButti K."/>
            <person name="Morin E."/>
            <person name="Salamov A."/>
            <person name="Lipzen A."/>
            <person name="Mereny Z."/>
            <person name="Hegedus B."/>
            <person name="Baldrian P."/>
            <person name="Stursova M."/>
            <person name="Weitz H."/>
            <person name="Taylor A."/>
            <person name="Grigoriev I.V."/>
            <person name="Nagy L.G."/>
            <person name="Martin F."/>
            <person name="Kauserud H."/>
        </authorList>
    </citation>
    <scope>NUCLEOTIDE SEQUENCE</scope>
    <source>
        <strain evidence="2">CBHHK182m</strain>
    </source>
</reference>
<dbReference type="InterPro" id="IPR036537">
    <property type="entry name" value="Adaptor_Cbl_N_dom_sf"/>
</dbReference>
<dbReference type="InterPro" id="IPR054000">
    <property type="entry name" value="MLKL_N"/>
</dbReference>
<evidence type="ECO:0000259" key="1">
    <source>
        <dbReference type="Pfam" id="PF22215"/>
    </source>
</evidence>